<keyword evidence="2" id="KW-1185">Reference proteome</keyword>
<gene>
    <name evidence="1" type="ORF">CEXT_227201</name>
</gene>
<protein>
    <submittedName>
        <fullName evidence="1">Uncharacterized protein</fullName>
    </submittedName>
</protein>
<evidence type="ECO:0000313" key="2">
    <source>
        <dbReference type="Proteomes" id="UP001054945"/>
    </source>
</evidence>
<proteinExistence type="predicted"/>
<dbReference type="AlphaFoldDB" id="A0AAV4NAE2"/>
<reference evidence="1 2" key="1">
    <citation type="submission" date="2021-06" db="EMBL/GenBank/DDBJ databases">
        <title>Caerostris extrusa draft genome.</title>
        <authorList>
            <person name="Kono N."/>
            <person name="Arakawa K."/>
        </authorList>
    </citation>
    <scope>NUCLEOTIDE SEQUENCE [LARGE SCALE GENOMIC DNA]</scope>
</reference>
<accession>A0AAV4NAE2</accession>
<dbReference type="EMBL" id="BPLR01020687">
    <property type="protein sequence ID" value="GIX81556.1"/>
    <property type="molecule type" value="Genomic_DNA"/>
</dbReference>
<dbReference type="Proteomes" id="UP001054945">
    <property type="component" value="Unassembled WGS sequence"/>
</dbReference>
<name>A0AAV4NAE2_CAEEX</name>
<comment type="caution">
    <text evidence="1">The sequence shown here is derived from an EMBL/GenBank/DDBJ whole genome shotgun (WGS) entry which is preliminary data.</text>
</comment>
<evidence type="ECO:0000313" key="1">
    <source>
        <dbReference type="EMBL" id="GIX81556.1"/>
    </source>
</evidence>
<sequence>MGQTNCVSPKRILFTGSPAGVANTRALHRKQSLDSVRDRFRAKRELHGSGQFNLNDCWPTCKQTEGFGCSCTLERRLDFKINIELLNADAKAQRGSCAVKKKRM</sequence>
<organism evidence="1 2">
    <name type="scientific">Caerostris extrusa</name>
    <name type="common">Bark spider</name>
    <name type="synonym">Caerostris bankana</name>
    <dbReference type="NCBI Taxonomy" id="172846"/>
    <lineage>
        <taxon>Eukaryota</taxon>
        <taxon>Metazoa</taxon>
        <taxon>Ecdysozoa</taxon>
        <taxon>Arthropoda</taxon>
        <taxon>Chelicerata</taxon>
        <taxon>Arachnida</taxon>
        <taxon>Araneae</taxon>
        <taxon>Araneomorphae</taxon>
        <taxon>Entelegynae</taxon>
        <taxon>Araneoidea</taxon>
        <taxon>Araneidae</taxon>
        <taxon>Caerostris</taxon>
    </lineage>
</organism>